<name>A0AAE3FG16_9BACT</name>
<reference evidence="2 3" key="1">
    <citation type="submission" date="2022-03" db="EMBL/GenBank/DDBJ databases">
        <title>Metagenome-assembled genomes from swine fecal metagenomes.</title>
        <authorList>
            <person name="Holman D.B."/>
            <person name="Kommadath A."/>
        </authorList>
    </citation>
    <scope>NUCLEOTIDE SEQUENCE [LARGE SCALE GENOMIC DNA]</scope>
    <source>
        <strain evidence="2">SUG147</strain>
    </source>
</reference>
<dbReference type="SUPFAM" id="SSF51658">
    <property type="entry name" value="Xylose isomerase-like"/>
    <property type="match status" value="1"/>
</dbReference>
<dbReference type="InterPro" id="IPR050312">
    <property type="entry name" value="IolE/XylAMocC-like"/>
</dbReference>
<organism evidence="2 3">
    <name type="scientific">Candidatus Colimorpha enterica</name>
    <dbReference type="NCBI Taxonomy" id="3083063"/>
    <lineage>
        <taxon>Bacteria</taxon>
        <taxon>Pseudomonadati</taxon>
        <taxon>Bacteroidota</taxon>
        <taxon>Bacteroidia</taxon>
        <taxon>Bacteroidales</taxon>
        <taxon>Candidatus Colimorpha</taxon>
    </lineage>
</organism>
<dbReference type="InterPro" id="IPR036237">
    <property type="entry name" value="Xyl_isomerase-like_sf"/>
</dbReference>
<sequence>MYRLAAFADEADRTLRGQISAMKDNGIELLEIRTVDGKNIAELTAAEAKTIRKELDGAGIAVWSVGSPMGKIGMTDDFAPHLDVFRHLLELSDILGAGRMRIFSFYHTGLPVTAALRDGVLERLSRFLEEASGSNIILCHENEKGIYGDTASRCADIHRALPALRAVFDPANFANCREDVQTAWELLSPYNEYLHIKDAAEDGTVVPAGEGICNIAGLIRSYRANGGTVMTLEPHLSVFDGFAALERSDGKTNIAARRYASGREAFDAAAAALKNILNG</sequence>
<dbReference type="EMBL" id="JALEMU010000019">
    <property type="protein sequence ID" value="MCI5754849.1"/>
    <property type="molecule type" value="Genomic_DNA"/>
</dbReference>
<dbReference type="Pfam" id="PF01261">
    <property type="entry name" value="AP_endonuc_2"/>
    <property type="match status" value="1"/>
</dbReference>
<dbReference type="Proteomes" id="UP001139365">
    <property type="component" value="Unassembled WGS sequence"/>
</dbReference>
<keyword evidence="2" id="KW-0413">Isomerase</keyword>
<comment type="caution">
    <text evidence="2">The sequence shown here is derived from an EMBL/GenBank/DDBJ whole genome shotgun (WGS) entry which is preliminary data.</text>
</comment>
<proteinExistence type="predicted"/>
<dbReference type="Gene3D" id="3.20.20.150">
    <property type="entry name" value="Divalent-metal-dependent TIM barrel enzymes"/>
    <property type="match status" value="1"/>
</dbReference>
<gene>
    <name evidence="2" type="ORF">MR241_00960</name>
</gene>
<dbReference type="PANTHER" id="PTHR12110:SF53">
    <property type="entry name" value="BLR5974 PROTEIN"/>
    <property type="match status" value="1"/>
</dbReference>
<evidence type="ECO:0000259" key="1">
    <source>
        <dbReference type="Pfam" id="PF01261"/>
    </source>
</evidence>
<dbReference type="InterPro" id="IPR013022">
    <property type="entry name" value="Xyl_isomerase-like_TIM-brl"/>
</dbReference>
<protein>
    <submittedName>
        <fullName evidence="2">Sugar phosphate isomerase/epimerase</fullName>
    </submittedName>
</protein>
<dbReference type="GO" id="GO:0016853">
    <property type="term" value="F:isomerase activity"/>
    <property type="evidence" value="ECO:0007669"/>
    <property type="project" value="UniProtKB-KW"/>
</dbReference>
<evidence type="ECO:0000313" key="2">
    <source>
        <dbReference type="EMBL" id="MCI5754849.1"/>
    </source>
</evidence>
<evidence type="ECO:0000313" key="3">
    <source>
        <dbReference type="Proteomes" id="UP001139365"/>
    </source>
</evidence>
<feature type="domain" description="Xylose isomerase-like TIM barrel" evidence="1">
    <location>
        <begin position="21"/>
        <end position="234"/>
    </location>
</feature>
<accession>A0AAE3FG16</accession>
<dbReference type="PANTHER" id="PTHR12110">
    <property type="entry name" value="HYDROXYPYRUVATE ISOMERASE"/>
    <property type="match status" value="1"/>
</dbReference>
<dbReference type="AlphaFoldDB" id="A0AAE3FG16"/>